<dbReference type="Pfam" id="PF13710">
    <property type="entry name" value="ACT_5"/>
    <property type="match status" value="1"/>
</dbReference>
<dbReference type="AlphaFoldDB" id="A0A660L2A3"/>
<name>A0A660L2A3_9ACTN</name>
<evidence type="ECO:0000259" key="1">
    <source>
        <dbReference type="PROSITE" id="PS51671"/>
    </source>
</evidence>
<feature type="domain" description="ACT" evidence="1">
    <location>
        <begin position="15"/>
        <end position="81"/>
    </location>
</feature>
<dbReference type="SUPFAM" id="SSF55021">
    <property type="entry name" value="ACT-like"/>
    <property type="match status" value="1"/>
</dbReference>
<evidence type="ECO:0000313" key="2">
    <source>
        <dbReference type="EMBL" id="RKQ87334.1"/>
    </source>
</evidence>
<gene>
    <name evidence="2" type="ORF">C8N24_5355</name>
</gene>
<keyword evidence="3" id="KW-1185">Reference proteome</keyword>
<dbReference type="PROSITE" id="PS51671">
    <property type="entry name" value="ACT"/>
    <property type="match status" value="1"/>
</dbReference>
<dbReference type="InterPro" id="IPR002912">
    <property type="entry name" value="ACT_dom"/>
</dbReference>
<reference evidence="2 3" key="1">
    <citation type="submission" date="2018-10" db="EMBL/GenBank/DDBJ databases">
        <title>Genomic Encyclopedia of Archaeal and Bacterial Type Strains, Phase II (KMG-II): from individual species to whole genera.</title>
        <authorList>
            <person name="Goeker M."/>
        </authorList>
    </citation>
    <scope>NUCLEOTIDE SEQUENCE [LARGE SCALE GENOMIC DNA]</scope>
    <source>
        <strain evidence="2 3">DSM 14954</strain>
    </source>
</reference>
<dbReference type="RefSeq" id="WP_121255790.1">
    <property type="nucleotide sequence ID" value="NZ_RBIL01000002.1"/>
</dbReference>
<protein>
    <submittedName>
        <fullName evidence="2">Acetolactate synthase small subunit</fullName>
    </submittedName>
</protein>
<proteinExistence type="predicted"/>
<accession>A0A660L2A3</accession>
<comment type="caution">
    <text evidence="2">The sequence shown here is derived from an EMBL/GenBank/DDBJ whole genome shotgun (WGS) entry which is preliminary data.</text>
</comment>
<dbReference type="Proteomes" id="UP000278962">
    <property type="component" value="Unassembled WGS sequence"/>
</dbReference>
<dbReference type="OrthoDB" id="9852436at2"/>
<evidence type="ECO:0000313" key="3">
    <source>
        <dbReference type="Proteomes" id="UP000278962"/>
    </source>
</evidence>
<dbReference type="InterPro" id="IPR045865">
    <property type="entry name" value="ACT-like_dom_sf"/>
</dbReference>
<dbReference type="EMBL" id="RBIL01000002">
    <property type="protein sequence ID" value="RKQ87334.1"/>
    <property type="molecule type" value="Genomic_DNA"/>
</dbReference>
<organism evidence="2 3">
    <name type="scientific">Solirubrobacter pauli</name>
    <dbReference type="NCBI Taxonomy" id="166793"/>
    <lineage>
        <taxon>Bacteria</taxon>
        <taxon>Bacillati</taxon>
        <taxon>Actinomycetota</taxon>
        <taxon>Thermoleophilia</taxon>
        <taxon>Solirubrobacterales</taxon>
        <taxon>Solirubrobacteraceae</taxon>
        <taxon>Solirubrobacter</taxon>
    </lineage>
</organism>
<sequence>MLLLPPGVAPSSVTRLSVQVLDNPGVLLRVLGICQRRGARVLAMTYAADRIELAVSADERHLNLLRGRLEGAVDVLGVVAR</sequence>